<proteinExistence type="predicted"/>
<accession>D3GBB1</accession>
<keyword evidence="1" id="KW-1133">Transmembrane helix</keyword>
<feature type="transmembrane region" description="Helical" evidence="1">
    <location>
        <begin position="6"/>
        <end position="29"/>
    </location>
</feature>
<dbReference type="Pfam" id="PF06706">
    <property type="entry name" value="CTV_P6"/>
    <property type="match status" value="1"/>
</dbReference>
<dbReference type="InterPro" id="IPR009584">
    <property type="entry name" value="CTV_6kDa"/>
</dbReference>
<keyword evidence="1" id="KW-0812">Transmembrane</keyword>
<organism evidence="2">
    <name type="scientific">Fig mild mottle-associated virus</name>
    <dbReference type="NCBI Taxonomy" id="666641"/>
    <lineage>
        <taxon>Viruses</taxon>
        <taxon>Riboviria</taxon>
        <taxon>Orthornavirae</taxon>
        <taxon>Kitrinoviricota</taxon>
        <taxon>Alsuviricetes</taxon>
        <taxon>Martellivirales</taxon>
        <taxon>Closteroviridae</taxon>
        <taxon>Closterovirus</taxon>
    </lineage>
</organism>
<reference evidence="2" key="1">
    <citation type="submission" date="2009-01" db="EMBL/GenBank/DDBJ databases">
        <title>Fig mild mottle-associated virus, a novel closterovirus infecting fig tree.</title>
        <authorList>
            <person name="Elbeaino T."/>
            <person name="Heinoun K."/>
            <person name="Digiaro M."/>
            <person name="Martelli G.P."/>
        </authorList>
    </citation>
    <scope>NUCLEOTIDE SEQUENCE</scope>
    <source>
        <strain evidence="2">Cal1</strain>
    </source>
</reference>
<protein>
    <submittedName>
        <fullName evidence="2">p6</fullName>
    </submittedName>
</protein>
<name>D3GBB1_9CLOS</name>
<keyword evidence="1" id="KW-0472">Membrane</keyword>
<evidence type="ECO:0000313" key="2">
    <source>
        <dbReference type="EMBL" id="ACU57192.1"/>
    </source>
</evidence>
<sequence length="56" mass="6172">MDCVIQGYLTLLMGCFVFLFKAFIAYVLISFRHLVGLPKPSATSHPDYPPPGSGVR</sequence>
<evidence type="ECO:0000256" key="1">
    <source>
        <dbReference type="SAM" id="Phobius"/>
    </source>
</evidence>
<dbReference type="EMBL" id="FJ611959">
    <property type="protein sequence ID" value="ACU57192.1"/>
    <property type="molecule type" value="Genomic_RNA"/>
</dbReference>